<gene>
    <name evidence="2" type="ORF">ACFOYY_31830</name>
</gene>
<evidence type="ECO:0000313" key="3">
    <source>
        <dbReference type="Proteomes" id="UP001595698"/>
    </source>
</evidence>
<reference evidence="3" key="1">
    <citation type="journal article" date="2019" name="Int. J. Syst. Evol. Microbiol.">
        <title>The Global Catalogue of Microorganisms (GCM) 10K type strain sequencing project: providing services to taxonomists for standard genome sequencing and annotation.</title>
        <authorList>
            <consortium name="The Broad Institute Genomics Platform"/>
            <consortium name="The Broad Institute Genome Sequencing Center for Infectious Disease"/>
            <person name="Wu L."/>
            <person name="Ma J."/>
        </authorList>
    </citation>
    <scope>NUCLEOTIDE SEQUENCE [LARGE SCALE GENOMIC DNA]</scope>
    <source>
        <strain evidence="3">TBRC 7912</strain>
    </source>
</reference>
<keyword evidence="1" id="KW-0472">Membrane</keyword>
<keyword evidence="1" id="KW-0812">Transmembrane</keyword>
<feature type="transmembrane region" description="Helical" evidence="1">
    <location>
        <begin position="89"/>
        <end position="110"/>
    </location>
</feature>
<name>A0ABV8FA09_9ACTN</name>
<accession>A0ABV8FA09</accession>
<feature type="transmembrane region" description="Helical" evidence="1">
    <location>
        <begin position="13"/>
        <end position="34"/>
    </location>
</feature>
<sequence>MFDEILGLPAHPLIVHAAVVLTPLLVVLAAVYALAARTRAVLTWAVVGLAVISPVTVFAARQSGEELKRGRFSSASGELGQRVAEHESFATPLLLAVLALGVVSLGLVRLTRPGRSESAPKGVGTALRALTVVLAVVAGYYVVRAGHSGAVAVWGGF</sequence>
<dbReference type="Proteomes" id="UP001595698">
    <property type="component" value="Unassembled WGS sequence"/>
</dbReference>
<comment type="caution">
    <text evidence="2">The sequence shown here is derived from an EMBL/GenBank/DDBJ whole genome shotgun (WGS) entry which is preliminary data.</text>
</comment>
<dbReference type="RefSeq" id="WP_352011693.1">
    <property type="nucleotide sequence ID" value="NZ_JBHSBC010000037.1"/>
</dbReference>
<feature type="transmembrane region" description="Helical" evidence="1">
    <location>
        <begin position="122"/>
        <end position="143"/>
    </location>
</feature>
<keyword evidence="3" id="KW-1185">Reference proteome</keyword>
<feature type="transmembrane region" description="Helical" evidence="1">
    <location>
        <begin position="41"/>
        <end position="60"/>
    </location>
</feature>
<evidence type="ECO:0000313" key="2">
    <source>
        <dbReference type="EMBL" id="MFC3984756.1"/>
    </source>
</evidence>
<organism evidence="2 3">
    <name type="scientific">Streptosporangium jomthongense</name>
    <dbReference type="NCBI Taxonomy" id="1193683"/>
    <lineage>
        <taxon>Bacteria</taxon>
        <taxon>Bacillati</taxon>
        <taxon>Actinomycetota</taxon>
        <taxon>Actinomycetes</taxon>
        <taxon>Streptosporangiales</taxon>
        <taxon>Streptosporangiaceae</taxon>
        <taxon>Streptosporangium</taxon>
    </lineage>
</organism>
<keyword evidence="1" id="KW-1133">Transmembrane helix</keyword>
<proteinExistence type="predicted"/>
<evidence type="ECO:0000256" key="1">
    <source>
        <dbReference type="SAM" id="Phobius"/>
    </source>
</evidence>
<protein>
    <submittedName>
        <fullName evidence="2">Uncharacterized protein</fullName>
    </submittedName>
</protein>
<dbReference type="EMBL" id="JBHSBC010000037">
    <property type="protein sequence ID" value="MFC3984756.1"/>
    <property type="molecule type" value="Genomic_DNA"/>
</dbReference>